<evidence type="ECO:0000313" key="3">
    <source>
        <dbReference type="EMBL" id="KKM87499.1"/>
    </source>
</evidence>
<dbReference type="Pfam" id="PF00892">
    <property type="entry name" value="EamA"/>
    <property type="match status" value="2"/>
</dbReference>
<dbReference type="AlphaFoldDB" id="A0A0F9KYY3"/>
<feature type="domain" description="EamA" evidence="2">
    <location>
        <begin position="174"/>
        <end position="324"/>
    </location>
</feature>
<dbReference type="PANTHER" id="PTHR22911:SF137">
    <property type="entry name" value="SOLUTE CARRIER FAMILY 35 MEMBER G2-RELATED"/>
    <property type="match status" value="1"/>
</dbReference>
<accession>A0A0F9KYY3</accession>
<feature type="transmembrane region" description="Helical" evidence="1">
    <location>
        <begin position="91"/>
        <end position="113"/>
    </location>
</feature>
<dbReference type="SUPFAM" id="SSF103481">
    <property type="entry name" value="Multidrug resistance efflux transporter EmrE"/>
    <property type="match status" value="2"/>
</dbReference>
<feature type="transmembrane region" description="Helical" evidence="1">
    <location>
        <begin position="211"/>
        <end position="230"/>
    </location>
</feature>
<evidence type="ECO:0000259" key="2">
    <source>
        <dbReference type="Pfam" id="PF00892"/>
    </source>
</evidence>
<keyword evidence="1" id="KW-0812">Transmembrane</keyword>
<feature type="transmembrane region" description="Helical" evidence="1">
    <location>
        <begin position="119"/>
        <end position="138"/>
    </location>
</feature>
<feature type="transmembrane region" description="Helical" evidence="1">
    <location>
        <begin position="6"/>
        <end position="21"/>
    </location>
</feature>
<feature type="transmembrane region" description="Helical" evidence="1">
    <location>
        <begin position="58"/>
        <end position="79"/>
    </location>
</feature>
<feature type="transmembrane region" description="Helical" evidence="1">
    <location>
        <begin position="33"/>
        <end position="52"/>
    </location>
</feature>
<name>A0A0F9KYY3_9ZZZZ</name>
<feature type="transmembrane region" description="Helical" evidence="1">
    <location>
        <begin position="251"/>
        <end position="270"/>
    </location>
</feature>
<organism evidence="3">
    <name type="scientific">marine sediment metagenome</name>
    <dbReference type="NCBI Taxonomy" id="412755"/>
    <lineage>
        <taxon>unclassified sequences</taxon>
        <taxon>metagenomes</taxon>
        <taxon>ecological metagenomes</taxon>
    </lineage>
</organism>
<reference evidence="3" key="1">
    <citation type="journal article" date="2015" name="Nature">
        <title>Complex archaea that bridge the gap between prokaryotes and eukaryotes.</title>
        <authorList>
            <person name="Spang A."/>
            <person name="Saw J.H."/>
            <person name="Jorgensen S.L."/>
            <person name="Zaremba-Niedzwiedzka K."/>
            <person name="Martijn J."/>
            <person name="Lind A.E."/>
            <person name="van Eijk R."/>
            <person name="Schleper C."/>
            <person name="Guy L."/>
            <person name="Ettema T.J."/>
        </authorList>
    </citation>
    <scope>NUCLEOTIDE SEQUENCE</scope>
</reference>
<dbReference type="InterPro" id="IPR037185">
    <property type="entry name" value="EmrE-like"/>
</dbReference>
<feature type="transmembrane region" description="Helical" evidence="1">
    <location>
        <begin position="308"/>
        <end position="324"/>
    </location>
</feature>
<dbReference type="InterPro" id="IPR000620">
    <property type="entry name" value="EamA_dom"/>
</dbReference>
<keyword evidence="1" id="KW-1133">Transmembrane helix</keyword>
<keyword evidence="1" id="KW-0472">Membrane</keyword>
<evidence type="ECO:0000256" key="1">
    <source>
        <dbReference type="SAM" id="Phobius"/>
    </source>
</evidence>
<gene>
    <name evidence="3" type="ORF">LCGC14_1268290</name>
</gene>
<sequence length="325" mass="36005">MPGELLAILAVLTFVGSNVIFRKIEQETSPTYINFFRTALGTITFILIPLFLNKLNLVFMISWGLWLLLIISFIFGQVIGDTAYFIAQKELGTTIALAISMTFPLFTFILSSLFLDRPFTPSLIISLLFIGFGITIIGKAKISADEIKNERNSDLQLSFRMKIQDLFKNSSIKAIGYCIIASLGWAVGAVMIDFCTVQIDLITETKELSSIIGNSIRFPFALLILSTMVWREKSRGNKNQISLSINKTKHTWVMLLCGSILGTSLGAYLYTESVHLAGASFVALIATTSPLFALPLTYIVNKEKISKFGFIGVFFTIIGVVFILV</sequence>
<feature type="transmembrane region" description="Helical" evidence="1">
    <location>
        <begin position="174"/>
        <end position="199"/>
    </location>
</feature>
<protein>
    <recommendedName>
        <fullName evidence="2">EamA domain-containing protein</fullName>
    </recommendedName>
</protein>
<proteinExistence type="predicted"/>
<dbReference type="PANTHER" id="PTHR22911">
    <property type="entry name" value="ACYL-MALONYL CONDENSING ENZYME-RELATED"/>
    <property type="match status" value="1"/>
</dbReference>
<feature type="transmembrane region" description="Helical" evidence="1">
    <location>
        <begin position="276"/>
        <end position="296"/>
    </location>
</feature>
<feature type="domain" description="EamA" evidence="2">
    <location>
        <begin position="2"/>
        <end position="137"/>
    </location>
</feature>
<dbReference type="GO" id="GO:0016020">
    <property type="term" value="C:membrane"/>
    <property type="evidence" value="ECO:0007669"/>
    <property type="project" value="InterPro"/>
</dbReference>
<dbReference type="EMBL" id="LAZR01007093">
    <property type="protein sequence ID" value="KKM87499.1"/>
    <property type="molecule type" value="Genomic_DNA"/>
</dbReference>
<comment type="caution">
    <text evidence="3">The sequence shown here is derived from an EMBL/GenBank/DDBJ whole genome shotgun (WGS) entry which is preliminary data.</text>
</comment>